<dbReference type="PATRIC" id="fig|817.53.peg.1993"/>
<feature type="chain" id="PRO_5044366446" evidence="1">
    <location>
        <begin position="23"/>
        <end position="189"/>
    </location>
</feature>
<gene>
    <name evidence="3" type="ORF">EE52_0209645</name>
</gene>
<evidence type="ECO:0000259" key="2">
    <source>
        <dbReference type="PROSITE" id="PS50902"/>
    </source>
</evidence>
<protein>
    <submittedName>
        <fullName evidence="3">Flavodoxin</fullName>
    </submittedName>
</protein>
<feature type="signal peptide" evidence="1">
    <location>
        <begin position="1"/>
        <end position="22"/>
    </location>
</feature>
<dbReference type="InterPro" id="IPR008254">
    <property type="entry name" value="Flavodoxin/NO_synth"/>
</dbReference>
<dbReference type="GO" id="GO:0010181">
    <property type="term" value="F:FMN binding"/>
    <property type="evidence" value="ECO:0007669"/>
    <property type="project" value="InterPro"/>
</dbReference>
<dbReference type="NCBIfam" id="NF005501">
    <property type="entry name" value="PRK07116.1"/>
    <property type="match status" value="1"/>
</dbReference>
<sequence length="189" mass="21371">MRTKSVLLTLLAILFMNLHAAAQDPIKQEHNGKRILVAYFSATGTTAEAAKKLARVTGGELYAITPAKPYTNADLDWHNKQSRSSVEMNDLKSRPVLKNKKENIADYEVIFIGYPIWWNLAPRVVNTFIESHDLKNKIIIPFATSGGSSITGSETALKKDYHNLKWKEGRLLNRANEKSIREWVDKLGY</sequence>
<feature type="domain" description="Flavodoxin-like" evidence="2">
    <location>
        <begin position="35"/>
        <end position="189"/>
    </location>
</feature>
<dbReference type="EMBL" id="JMZZ02000107">
    <property type="protein sequence ID" value="KFX74826.1"/>
    <property type="molecule type" value="Genomic_DNA"/>
</dbReference>
<reference evidence="3" key="2">
    <citation type="submission" date="2014-07" db="EMBL/GenBank/DDBJ databases">
        <title>Genetics and epidemiology of antimicrobial resistance in B. fragilis group.</title>
        <authorList>
            <person name="Sydenham T.V."/>
            <person name="Hasman H."/>
            <person name="Kemp M."/>
            <person name="Justesen U.S."/>
        </authorList>
    </citation>
    <scope>NUCLEOTIDE SEQUENCE [LARGE SCALE GENOMIC DNA]</scope>
    <source>
        <strain evidence="3">DCMOUH0018B</strain>
    </source>
</reference>
<evidence type="ECO:0000313" key="3">
    <source>
        <dbReference type="EMBL" id="KFX74826.1"/>
    </source>
</evidence>
<accession>A0A0I9SAB6</accession>
<keyword evidence="1" id="KW-0732">Signal</keyword>
<dbReference type="InterPro" id="IPR029039">
    <property type="entry name" value="Flavoprotein-like_sf"/>
</dbReference>
<proteinExistence type="predicted"/>
<comment type="caution">
    <text evidence="3">The sequence shown here is derived from an EMBL/GenBank/DDBJ whole genome shotgun (WGS) entry which is preliminary data.</text>
</comment>
<name>A0A0I9SAB6_BACFG</name>
<reference evidence="3" key="1">
    <citation type="book" date="2014" name="THE 24TH EUROPEAN CONGRESS OF CLINICAL MICROBIOLOGY AND INFECTIOUS DISEASES" publisher="ECCMID 2014" city="Barcelona, Spain">
        <title>Identification of resistance genes in three multidrug-resistant Bacteroides fragilis isolates by whole genome sequencing.</title>
        <editorList>
            <person name="Unknown"/>
            <person name="A."/>
        </editorList>
        <authorList>
            <person name="Sydenham T.V."/>
            <person name="Hasman H."/>
            <person name="Wang M."/>
            <person name="Soki J."/>
            <person name="Nagy E."/>
            <person name="Justesen U.S."/>
        </authorList>
    </citation>
    <scope>NUCLEOTIDE SEQUENCE</scope>
    <source>
        <strain evidence="3">DCMOUH0018B</strain>
    </source>
</reference>
<dbReference type="RefSeq" id="WP_044300237.1">
    <property type="nucleotide sequence ID" value="NZ_CAEUHN010000012.1"/>
</dbReference>
<dbReference type="PANTHER" id="PTHR39201">
    <property type="entry name" value="EXPORTED PROTEIN-RELATED"/>
    <property type="match status" value="1"/>
</dbReference>
<dbReference type="PANTHER" id="PTHR39201:SF1">
    <property type="entry name" value="FLAVODOXIN-LIKE DOMAIN-CONTAINING PROTEIN"/>
    <property type="match status" value="1"/>
</dbReference>
<dbReference type="PROSITE" id="PS50902">
    <property type="entry name" value="FLAVODOXIN_LIKE"/>
    <property type="match status" value="1"/>
</dbReference>
<evidence type="ECO:0000256" key="1">
    <source>
        <dbReference type="SAM" id="SignalP"/>
    </source>
</evidence>
<dbReference type="Pfam" id="PF12682">
    <property type="entry name" value="Flavodoxin_4"/>
    <property type="match status" value="1"/>
</dbReference>
<dbReference type="SUPFAM" id="SSF52218">
    <property type="entry name" value="Flavoproteins"/>
    <property type="match status" value="1"/>
</dbReference>
<organism evidence="3">
    <name type="scientific">Bacteroides fragilis</name>
    <dbReference type="NCBI Taxonomy" id="817"/>
    <lineage>
        <taxon>Bacteria</taxon>
        <taxon>Pseudomonadati</taxon>
        <taxon>Bacteroidota</taxon>
        <taxon>Bacteroidia</taxon>
        <taxon>Bacteroidales</taxon>
        <taxon>Bacteroidaceae</taxon>
        <taxon>Bacteroides</taxon>
    </lineage>
</organism>
<dbReference type="Gene3D" id="3.40.50.360">
    <property type="match status" value="1"/>
</dbReference>
<dbReference type="AlphaFoldDB" id="A0A0I9SAB6"/>